<dbReference type="EMBL" id="ML976024">
    <property type="protein sequence ID" value="KAF1943561.1"/>
    <property type="molecule type" value="Genomic_DNA"/>
</dbReference>
<evidence type="ECO:0000313" key="1">
    <source>
        <dbReference type="EMBL" id="KAF1943561.1"/>
    </source>
</evidence>
<dbReference type="OrthoDB" id="3796237at2759"/>
<dbReference type="AlphaFoldDB" id="A0A6A5SSP2"/>
<sequence>MDPPPRPPTRGEKDIECARRQARELYHIPSPTNQLDEWHHEEIQDPYIANRVKELYDDREQTNRQQVAFFAAKWHVYTPPYRYDDDNKLITFEPSDMQILYDRILSLYEARQRAIQDAGVLRLTTWSDWWQERQKPYSLRSDAFIAACESTLEFLEDDYIKRKVDFVTEVYAVLEKRDPPRAKVVLGDLAVLFPWLKSDFIARLEDFQPTPVRQKDMSAHAFSQQSQEDATHDMINPLPAIGKWISEMMAISVKVGSIGRAIQVLESALDGMEARIRATNASLNNLAMAVLDGHDAATGHFIHDEKRTVVLEERLKKHEDRIFHCQEIRFAENEARIQRQTARQDKLEDELWLRIHQLTMLGETLQEKVGHQQFHLGNEVEIEVKHE</sequence>
<proteinExistence type="predicted"/>
<dbReference type="Proteomes" id="UP000800038">
    <property type="component" value="Unassembled WGS sequence"/>
</dbReference>
<protein>
    <submittedName>
        <fullName evidence="1">Uncharacterized protein</fullName>
    </submittedName>
</protein>
<reference evidence="1" key="1">
    <citation type="journal article" date="2020" name="Stud. Mycol.">
        <title>101 Dothideomycetes genomes: a test case for predicting lifestyles and emergence of pathogens.</title>
        <authorList>
            <person name="Haridas S."/>
            <person name="Albert R."/>
            <person name="Binder M."/>
            <person name="Bloem J."/>
            <person name="Labutti K."/>
            <person name="Salamov A."/>
            <person name="Andreopoulos B."/>
            <person name="Baker S."/>
            <person name="Barry K."/>
            <person name="Bills G."/>
            <person name="Bluhm B."/>
            <person name="Cannon C."/>
            <person name="Castanera R."/>
            <person name="Culley D."/>
            <person name="Daum C."/>
            <person name="Ezra D."/>
            <person name="Gonzalez J."/>
            <person name="Henrissat B."/>
            <person name="Kuo A."/>
            <person name="Liang C."/>
            <person name="Lipzen A."/>
            <person name="Lutzoni F."/>
            <person name="Magnuson J."/>
            <person name="Mondo S."/>
            <person name="Nolan M."/>
            <person name="Ohm R."/>
            <person name="Pangilinan J."/>
            <person name="Park H.-J."/>
            <person name="Ramirez L."/>
            <person name="Alfaro M."/>
            <person name="Sun H."/>
            <person name="Tritt A."/>
            <person name="Yoshinaga Y."/>
            <person name="Zwiers L.-H."/>
            <person name="Turgeon B."/>
            <person name="Goodwin S."/>
            <person name="Spatafora J."/>
            <person name="Crous P."/>
            <person name="Grigoriev I."/>
        </authorList>
    </citation>
    <scope>NUCLEOTIDE SEQUENCE</scope>
    <source>
        <strain evidence="1">CBS 161.51</strain>
    </source>
</reference>
<organism evidence="1 2">
    <name type="scientific">Clathrospora elynae</name>
    <dbReference type="NCBI Taxonomy" id="706981"/>
    <lineage>
        <taxon>Eukaryota</taxon>
        <taxon>Fungi</taxon>
        <taxon>Dikarya</taxon>
        <taxon>Ascomycota</taxon>
        <taxon>Pezizomycotina</taxon>
        <taxon>Dothideomycetes</taxon>
        <taxon>Pleosporomycetidae</taxon>
        <taxon>Pleosporales</taxon>
        <taxon>Diademaceae</taxon>
        <taxon>Clathrospora</taxon>
    </lineage>
</organism>
<name>A0A6A5SSP2_9PLEO</name>
<keyword evidence="2" id="KW-1185">Reference proteome</keyword>
<evidence type="ECO:0000313" key="2">
    <source>
        <dbReference type="Proteomes" id="UP000800038"/>
    </source>
</evidence>
<gene>
    <name evidence="1" type="ORF">EJ02DRAFT_433126</name>
</gene>
<accession>A0A6A5SSP2</accession>